<organism evidence="1 2">
    <name type="scientific">Acaulospora colombiana</name>
    <dbReference type="NCBI Taxonomy" id="27376"/>
    <lineage>
        <taxon>Eukaryota</taxon>
        <taxon>Fungi</taxon>
        <taxon>Fungi incertae sedis</taxon>
        <taxon>Mucoromycota</taxon>
        <taxon>Glomeromycotina</taxon>
        <taxon>Glomeromycetes</taxon>
        <taxon>Diversisporales</taxon>
        <taxon>Acaulosporaceae</taxon>
        <taxon>Acaulospora</taxon>
    </lineage>
</organism>
<proteinExistence type="predicted"/>
<feature type="non-terminal residue" evidence="1">
    <location>
        <position position="1"/>
    </location>
</feature>
<accession>A0ACA9M597</accession>
<name>A0ACA9M597_9GLOM</name>
<evidence type="ECO:0000313" key="2">
    <source>
        <dbReference type="Proteomes" id="UP000789525"/>
    </source>
</evidence>
<dbReference type="EMBL" id="CAJVPT010010181">
    <property type="protein sequence ID" value="CAG8567764.1"/>
    <property type="molecule type" value="Genomic_DNA"/>
</dbReference>
<gene>
    <name evidence="1" type="ORF">ACOLOM_LOCUS5478</name>
</gene>
<evidence type="ECO:0000313" key="1">
    <source>
        <dbReference type="EMBL" id="CAG8567764.1"/>
    </source>
</evidence>
<comment type="caution">
    <text evidence="1">The sequence shown here is derived from an EMBL/GenBank/DDBJ whole genome shotgun (WGS) entry which is preliminary data.</text>
</comment>
<dbReference type="Proteomes" id="UP000789525">
    <property type="component" value="Unassembled WGS sequence"/>
</dbReference>
<reference evidence="1" key="1">
    <citation type="submission" date="2021-06" db="EMBL/GenBank/DDBJ databases">
        <authorList>
            <person name="Kallberg Y."/>
            <person name="Tangrot J."/>
            <person name="Rosling A."/>
        </authorList>
    </citation>
    <scope>NUCLEOTIDE SEQUENCE</scope>
    <source>
        <strain evidence="1">CL356</strain>
    </source>
</reference>
<protein>
    <submittedName>
        <fullName evidence="1">9007_t:CDS:1</fullName>
    </submittedName>
</protein>
<keyword evidence="2" id="KW-1185">Reference proteome</keyword>
<sequence>SARAWASTDAAGQGEREEGRVAHLVTVWGPPNGSKWEKRMSTRGLGAGLKRESEVSRPSGASSERYKKLEGLEKTLEEVEYVVFWETIRPIRDDMVESRAHYPQKFVQASTTSPLGPFHDQESSTATPCAAPPPLEREERD</sequence>